<dbReference type="SMART" id="SM00028">
    <property type="entry name" value="TPR"/>
    <property type="match status" value="4"/>
</dbReference>
<evidence type="ECO:0000313" key="3">
    <source>
        <dbReference type="EMBL" id="SUZ95046.1"/>
    </source>
</evidence>
<dbReference type="Gene3D" id="1.25.40.10">
    <property type="entry name" value="Tetratricopeptide repeat domain"/>
    <property type="match status" value="2"/>
</dbReference>
<reference evidence="3" key="1">
    <citation type="submission" date="2018-05" db="EMBL/GenBank/DDBJ databases">
        <authorList>
            <person name="Lanie J.A."/>
            <person name="Ng W.-L."/>
            <person name="Kazmierczak K.M."/>
            <person name="Andrzejewski T.M."/>
            <person name="Davidsen T.M."/>
            <person name="Wayne K.J."/>
            <person name="Tettelin H."/>
            <person name="Glass J.I."/>
            <person name="Rusch D."/>
            <person name="Podicherti R."/>
            <person name="Tsui H.-C.T."/>
            <person name="Winkler M.E."/>
        </authorList>
    </citation>
    <scope>NUCLEOTIDE SEQUENCE</scope>
</reference>
<gene>
    <name evidence="3" type="ORF">METZ01_LOCUS47900</name>
</gene>
<sequence length="366" mass="42348">MKKLIFLTITVITFFILGCTSEELTSARLYIQQKNWVKAEEFLIKALKVEPENPEIPYLLGRHIYSQREDWDKMNEMFDLALSIDPEKVILLGGTVREYVEQIQYEYWSKKFNKGVASLKKYYEQGHKDGQITLKESIDLFETSIQIYPGEIQNYPILSRCYFEMGDSVRSIATVKKGAEISPDNFNINLTAGQILNNMNDKQGALPFLKHAVELDPHNSDAIQLLAQIYYDLGKQQDAIETYKIAIAEEEDKKVKADLHFNLGVIYNQMSEFDAAEEAFDEAYYLNDQDFEAVLGMAHAFEGLGDKYKNGTDGFEKNLTEAARWYRKAGRKIKDAMTIDYENEEKYTRQLELIQYKKNIVEGEQE</sequence>
<dbReference type="InterPro" id="IPR051012">
    <property type="entry name" value="CellSynth/LPSAsmb/PSIAsmb"/>
</dbReference>
<dbReference type="PROSITE" id="PS51257">
    <property type="entry name" value="PROKAR_LIPOPROTEIN"/>
    <property type="match status" value="1"/>
</dbReference>
<accession>A0A381RT33</accession>
<protein>
    <submittedName>
        <fullName evidence="3">Uncharacterized protein</fullName>
    </submittedName>
</protein>
<evidence type="ECO:0000256" key="1">
    <source>
        <dbReference type="ARBA" id="ARBA00022737"/>
    </source>
</evidence>
<dbReference type="AlphaFoldDB" id="A0A381RT33"/>
<dbReference type="PANTHER" id="PTHR45586:SF1">
    <property type="entry name" value="LIPOPOLYSACCHARIDE ASSEMBLY PROTEIN B"/>
    <property type="match status" value="1"/>
</dbReference>
<dbReference type="PANTHER" id="PTHR45586">
    <property type="entry name" value="TPR REPEAT-CONTAINING PROTEIN PA4667"/>
    <property type="match status" value="1"/>
</dbReference>
<dbReference type="SUPFAM" id="SSF81901">
    <property type="entry name" value="HCP-like"/>
    <property type="match status" value="1"/>
</dbReference>
<dbReference type="EMBL" id="UINC01002289">
    <property type="protein sequence ID" value="SUZ95046.1"/>
    <property type="molecule type" value="Genomic_DNA"/>
</dbReference>
<dbReference type="InterPro" id="IPR019734">
    <property type="entry name" value="TPR_rpt"/>
</dbReference>
<dbReference type="PROSITE" id="PS50005">
    <property type="entry name" value="TPR"/>
    <property type="match status" value="3"/>
</dbReference>
<dbReference type="Pfam" id="PF13181">
    <property type="entry name" value="TPR_8"/>
    <property type="match status" value="1"/>
</dbReference>
<keyword evidence="1" id="KW-0677">Repeat</keyword>
<proteinExistence type="predicted"/>
<dbReference type="Pfam" id="PF14559">
    <property type="entry name" value="TPR_19"/>
    <property type="match status" value="1"/>
</dbReference>
<evidence type="ECO:0000256" key="2">
    <source>
        <dbReference type="ARBA" id="ARBA00022803"/>
    </source>
</evidence>
<name>A0A381RT33_9ZZZZ</name>
<keyword evidence="2" id="KW-0802">TPR repeat</keyword>
<organism evidence="3">
    <name type="scientific">marine metagenome</name>
    <dbReference type="NCBI Taxonomy" id="408172"/>
    <lineage>
        <taxon>unclassified sequences</taxon>
        <taxon>metagenomes</taxon>
        <taxon>ecological metagenomes</taxon>
    </lineage>
</organism>
<dbReference type="InterPro" id="IPR011990">
    <property type="entry name" value="TPR-like_helical_dom_sf"/>
</dbReference>